<dbReference type="PROSITE" id="PS01071">
    <property type="entry name" value="GRPE"/>
    <property type="match status" value="1"/>
</dbReference>
<comment type="function">
    <text evidence="4">Essential component of the PAM complex, a complex required for the translocation of transit peptide-containing proteins from the inner membrane into the mitochondrial matrix in an ATP-dependent manner.</text>
</comment>
<evidence type="ECO:0000256" key="5">
    <source>
        <dbReference type="RuleBase" id="RU004478"/>
    </source>
</evidence>
<evidence type="ECO:0000256" key="6">
    <source>
        <dbReference type="SAM" id="MobiDB-lite"/>
    </source>
</evidence>
<protein>
    <recommendedName>
        <fullName evidence="4">GrpE protein homolog</fullName>
    </recommendedName>
</protein>
<dbReference type="Proteomes" id="UP001212152">
    <property type="component" value="Unassembled WGS sequence"/>
</dbReference>
<gene>
    <name evidence="8" type="primary">GRPEL1</name>
    <name evidence="8" type="ORF">HDU87_007921</name>
</gene>
<comment type="caution">
    <text evidence="8">The sequence shown here is derived from an EMBL/GenBank/DDBJ whole genome shotgun (WGS) entry which is preliminary data.</text>
</comment>
<dbReference type="GO" id="GO:0000774">
    <property type="term" value="F:adenyl-nucleotide exchange factor activity"/>
    <property type="evidence" value="ECO:0007669"/>
    <property type="project" value="InterPro"/>
</dbReference>
<dbReference type="InterPro" id="IPR009012">
    <property type="entry name" value="GrpE_head"/>
</dbReference>
<keyword evidence="3 4" id="KW-0143">Chaperone</keyword>
<accession>A0AAD5XPH6</accession>
<dbReference type="PRINTS" id="PR00773">
    <property type="entry name" value="GRPEPROTEIN"/>
</dbReference>
<feature type="chain" id="PRO_5042154091" description="GrpE protein homolog" evidence="7">
    <location>
        <begin position="21"/>
        <end position="531"/>
    </location>
</feature>
<dbReference type="AlphaFoldDB" id="A0AAD5XPH6"/>
<dbReference type="SUPFAM" id="SSF58014">
    <property type="entry name" value="Coiled-coil domain of nucleotide exchange factor GrpE"/>
    <property type="match status" value="1"/>
</dbReference>
<sequence>MKLATVTAAALLATAATASAGSCRQAQTADWNFLAGNKRNIILTNAAKALEVKPYSWTRVLSTPGAGEFKGTICASGWGLEAVRVGAPEKCESSAAHFTVTGNAEGTASVALAQGNDVSTTTTVSESATHSAGLDVALSATVGGELFISELGGSVTTRIAGSFTTGKATTIVESDPQTTTITRTITSLVPGKTCTISVQQATCRFWAQTYVPLTLNGWLGIEFPKAFKVRPDRPALKTWYVKLDQLAKGPNRSQMLPLKITGSAISKGNTDANCVEAGGKKHATAVTKAARSAARTEMVEMEERDSSSDLEIRDDESIVDGDFLPVIKAYSRLYSTENAKPTPDSTKPAPATEKDAQVPPEKPAAEGSATDFAAQLAEKDQQIHALQDSYRRALADAENVRQRTRKEVAETKDFAITKFAKDLLSVADVLELALAAVPESERNSPSNNHLKELYVGVDMTRSNLLATFKRFNIEAYDPIDEAFDPKFHEALFQAPVEGKTPGTVFNVAKKGYKLGDRCLRPAQVGVVQDSA</sequence>
<dbReference type="CDD" id="cd00446">
    <property type="entry name" value="GrpE"/>
    <property type="match status" value="1"/>
</dbReference>
<evidence type="ECO:0000256" key="3">
    <source>
        <dbReference type="ARBA" id="ARBA00023186"/>
    </source>
</evidence>
<dbReference type="GO" id="GO:0042803">
    <property type="term" value="F:protein homodimerization activity"/>
    <property type="evidence" value="ECO:0007669"/>
    <property type="project" value="InterPro"/>
</dbReference>
<dbReference type="PROSITE" id="PS51257">
    <property type="entry name" value="PROKAR_LIPOPROTEIN"/>
    <property type="match status" value="1"/>
</dbReference>
<comment type="subcellular location">
    <subcellularLocation>
        <location evidence="1 4">Mitochondrion matrix</location>
    </subcellularLocation>
</comment>
<dbReference type="PANTHER" id="PTHR21237:SF23">
    <property type="entry name" value="GRPE PROTEIN HOMOLOG, MITOCHONDRIAL"/>
    <property type="match status" value="1"/>
</dbReference>
<dbReference type="Pfam" id="PF01025">
    <property type="entry name" value="GrpE"/>
    <property type="match status" value="1"/>
</dbReference>
<dbReference type="GO" id="GO:0006457">
    <property type="term" value="P:protein folding"/>
    <property type="evidence" value="ECO:0007669"/>
    <property type="project" value="InterPro"/>
</dbReference>
<keyword evidence="7" id="KW-0732">Signal</keyword>
<dbReference type="EMBL" id="JADGJQ010000079">
    <property type="protein sequence ID" value="KAJ3172326.1"/>
    <property type="molecule type" value="Genomic_DNA"/>
</dbReference>
<keyword evidence="4" id="KW-0496">Mitochondrion</keyword>
<keyword evidence="9" id="KW-1185">Reference proteome</keyword>
<evidence type="ECO:0000256" key="2">
    <source>
        <dbReference type="ARBA" id="ARBA00009054"/>
    </source>
</evidence>
<evidence type="ECO:0000256" key="4">
    <source>
        <dbReference type="RuleBase" id="RU000640"/>
    </source>
</evidence>
<reference evidence="8" key="1">
    <citation type="submission" date="2020-05" db="EMBL/GenBank/DDBJ databases">
        <title>Phylogenomic resolution of chytrid fungi.</title>
        <authorList>
            <person name="Stajich J.E."/>
            <person name="Amses K."/>
            <person name="Simmons R."/>
            <person name="Seto K."/>
            <person name="Myers J."/>
            <person name="Bonds A."/>
            <person name="Quandt C.A."/>
            <person name="Barry K."/>
            <person name="Liu P."/>
            <person name="Grigoriev I."/>
            <person name="Longcore J.E."/>
            <person name="James T.Y."/>
        </authorList>
    </citation>
    <scope>NUCLEOTIDE SEQUENCE</scope>
    <source>
        <strain evidence="8">JEL0379</strain>
    </source>
</reference>
<name>A0AAD5XPH6_9FUNG</name>
<evidence type="ECO:0000313" key="8">
    <source>
        <dbReference type="EMBL" id="KAJ3172326.1"/>
    </source>
</evidence>
<comment type="similarity">
    <text evidence="2 5">Belongs to the GrpE family.</text>
</comment>
<evidence type="ECO:0000256" key="1">
    <source>
        <dbReference type="ARBA" id="ARBA00004305"/>
    </source>
</evidence>
<dbReference type="SUPFAM" id="SSF51064">
    <property type="entry name" value="Head domain of nucleotide exchange factor GrpE"/>
    <property type="match status" value="1"/>
</dbReference>
<dbReference type="Gene3D" id="2.30.22.10">
    <property type="entry name" value="Head domain of nucleotide exchange factor GrpE"/>
    <property type="match status" value="1"/>
</dbReference>
<evidence type="ECO:0000313" key="9">
    <source>
        <dbReference type="Proteomes" id="UP001212152"/>
    </source>
</evidence>
<dbReference type="GO" id="GO:0030150">
    <property type="term" value="P:protein import into mitochondrial matrix"/>
    <property type="evidence" value="ECO:0007669"/>
    <property type="project" value="TreeGrafter"/>
</dbReference>
<feature type="compositionally biased region" description="Polar residues" evidence="6">
    <location>
        <begin position="335"/>
        <end position="345"/>
    </location>
</feature>
<feature type="region of interest" description="Disordered" evidence="6">
    <location>
        <begin position="335"/>
        <end position="369"/>
    </location>
</feature>
<evidence type="ECO:0000256" key="7">
    <source>
        <dbReference type="SAM" id="SignalP"/>
    </source>
</evidence>
<dbReference type="GO" id="GO:0001405">
    <property type="term" value="C:PAM complex, Tim23 associated import motor"/>
    <property type="evidence" value="ECO:0007669"/>
    <property type="project" value="TreeGrafter"/>
</dbReference>
<dbReference type="Gene3D" id="3.90.20.20">
    <property type="match status" value="1"/>
</dbReference>
<dbReference type="HAMAP" id="MF_01151">
    <property type="entry name" value="GrpE"/>
    <property type="match status" value="1"/>
</dbReference>
<dbReference type="InterPro" id="IPR000740">
    <property type="entry name" value="GrpE"/>
</dbReference>
<feature type="signal peptide" evidence="7">
    <location>
        <begin position="1"/>
        <end position="20"/>
    </location>
</feature>
<organism evidence="8 9">
    <name type="scientific">Geranomyces variabilis</name>
    <dbReference type="NCBI Taxonomy" id="109894"/>
    <lineage>
        <taxon>Eukaryota</taxon>
        <taxon>Fungi</taxon>
        <taxon>Fungi incertae sedis</taxon>
        <taxon>Chytridiomycota</taxon>
        <taxon>Chytridiomycota incertae sedis</taxon>
        <taxon>Chytridiomycetes</taxon>
        <taxon>Spizellomycetales</taxon>
        <taxon>Powellomycetaceae</taxon>
        <taxon>Geranomyces</taxon>
    </lineage>
</organism>
<proteinExistence type="inferred from homology"/>
<dbReference type="PANTHER" id="PTHR21237">
    <property type="entry name" value="GRPE PROTEIN"/>
    <property type="match status" value="1"/>
</dbReference>
<dbReference type="GO" id="GO:0051082">
    <property type="term" value="F:unfolded protein binding"/>
    <property type="evidence" value="ECO:0007669"/>
    <property type="project" value="TreeGrafter"/>
</dbReference>
<dbReference type="GO" id="GO:0051087">
    <property type="term" value="F:protein-folding chaperone binding"/>
    <property type="evidence" value="ECO:0007669"/>
    <property type="project" value="InterPro"/>
</dbReference>
<dbReference type="FunFam" id="2.30.22.10:FF:000002">
    <property type="entry name" value="GrpE protein homolog"/>
    <property type="match status" value="1"/>
</dbReference>
<dbReference type="InterPro" id="IPR013805">
    <property type="entry name" value="GrpE_CC"/>
</dbReference>